<dbReference type="SUPFAM" id="SSF75304">
    <property type="entry name" value="Amidase signature (AS) enzymes"/>
    <property type="match status" value="1"/>
</dbReference>
<accession>A0ABU2Y359</accession>
<evidence type="ECO:0000313" key="2">
    <source>
        <dbReference type="EMBL" id="MDT0551473.1"/>
    </source>
</evidence>
<proteinExistence type="predicted"/>
<dbReference type="RefSeq" id="WP_311731665.1">
    <property type="nucleotide sequence ID" value="NZ_JAVRFD010001125.1"/>
</dbReference>
<gene>
    <name evidence="2" type="ORF">RND15_53870</name>
</gene>
<organism evidence="2 3">
    <name type="scientific">Streptomyces lonegramiae</name>
    <dbReference type="NCBI Taxonomy" id="3075524"/>
    <lineage>
        <taxon>Bacteria</taxon>
        <taxon>Bacillati</taxon>
        <taxon>Actinomycetota</taxon>
        <taxon>Actinomycetes</taxon>
        <taxon>Kitasatosporales</taxon>
        <taxon>Streptomycetaceae</taxon>
        <taxon>Streptomyces</taxon>
    </lineage>
</organism>
<dbReference type="Proteomes" id="UP001180754">
    <property type="component" value="Unassembled WGS sequence"/>
</dbReference>
<dbReference type="InterPro" id="IPR036928">
    <property type="entry name" value="AS_sf"/>
</dbReference>
<dbReference type="EMBL" id="JAVRFD010001125">
    <property type="protein sequence ID" value="MDT0551473.1"/>
    <property type="molecule type" value="Genomic_DNA"/>
</dbReference>
<feature type="domain" description="Amidase" evidence="1">
    <location>
        <begin position="4"/>
        <end position="65"/>
    </location>
</feature>
<sequence>LEIGRLDPTADYEQIIDRLLGWVAFTPLQNATGDPAISLPLAQTDAGLPVGMMLSATRGREALLLELAYELEEARPWARIQDPAPAAPRKRVRKAVKEAGFELVSEG</sequence>
<name>A0ABU2Y359_9ACTN</name>
<keyword evidence="3" id="KW-1185">Reference proteome</keyword>
<reference evidence="2" key="1">
    <citation type="submission" date="2024-05" db="EMBL/GenBank/DDBJ databases">
        <title>30 novel species of actinomycetes from the DSMZ collection.</title>
        <authorList>
            <person name="Nouioui I."/>
        </authorList>
    </citation>
    <scope>NUCLEOTIDE SEQUENCE</scope>
    <source>
        <strain evidence="2">DSM 41529</strain>
    </source>
</reference>
<evidence type="ECO:0000313" key="3">
    <source>
        <dbReference type="Proteomes" id="UP001180754"/>
    </source>
</evidence>
<feature type="non-terminal residue" evidence="2">
    <location>
        <position position="1"/>
    </location>
</feature>
<evidence type="ECO:0000259" key="1">
    <source>
        <dbReference type="Pfam" id="PF01425"/>
    </source>
</evidence>
<dbReference type="Gene3D" id="3.90.1300.10">
    <property type="entry name" value="Amidase signature (AS) domain"/>
    <property type="match status" value="1"/>
</dbReference>
<dbReference type="Pfam" id="PF01425">
    <property type="entry name" value="Amidase"/>
    <property type="match status" value="1"/>
</dbReference>
<dbReference type="InterPro" id="IPR023631">
    <property type="entry name" value="Amidase_dom"/>
</dbReference>
<comment type="caution">
    <text evidence="2">The sequence shown here is derived from an EMBL/GenBank/DDBJ whole genome shotgun (WGS) entry which is preliminary data.</text>
</comment>
<protein>
    <submittedName>
        <fullName evidence="2">Amidase family protein</fullName>
    </submittedName>
</protein>